<evidence type="ECO:0000313" key="3">
    <source>
        <dbReference type="Proteomes" id="UP001597187"/>
    </source>
</evidence>
<evidence type="ECO:0000313" key="2">
    <source>
        <dbReference type="EMBL" id="MFD1513998.1"/>
    </source>
</evidence>
<comment type="caution">
    <text evidence="2">The sequence shown here is derived from an EMBL/GenBank/DDBJ whole genome shotgun (WGS) entry which is preliminary data.</text>
</comment>
<feature type="transmembrane region" description="Helical" evidence="1">
    <location>
        <begin position="12"/>
        <end position="31"/>
    </location>
</feature>
<sequence>MVPTPVRPTRRQLGGGAVAVCSVLGYEFSLFWVNYGPVSNHEFWLLGLLAVPVALMLTATRGRWDSRTVVALLVLGTVTSVVGLVGSSAVAPAGPILGPETYHAFRYDWASNTLRYGQTNPGGTPPSLVHPHRLSMLFGVVALTLGAYGWLPWRRTRDRRSASGECAADT</sequence>
<protein>
    <submittedName>
        <fullName evidence="2">Uncharacterized protein</fullName>
    </submittedName>
</protein>
<gene>
    <name evidence="2" type="ORF">ACFSBT_11980</name>
</gene>
<proteinExistence type="predicted"/>
<dbReference type="AlphaFoldDB" id="A0ABD6AVT2"/>
<reference evidence="2 3" key="1">
    <citation type="journal article" date="2019" name="Int. J. Syst. Evol. Microbiol.">
        <title>The Global Catalogue of Microorganisms (GCM) 10K type strain sequencing project: providing services to taxonomists for standard genome sequencing and annotation.</title>
        <authorList>
            <consortium name="The Broad Institute Genomics Platform"/>
            <consortium name="The Broad Institute Genome Sequencing Center for Infectious Disease"/>
            <person name="Wu L."/>
            <person name="Ma J."/>
        </authorList>
    </citation>
    <scope>NUCLEOTIDE SEQUENCE [LARGE SCALE GENOMIC DNA]</scope>
    <source>
        <strain evidence="2 3">CGMCC 1.12563</strain>
    </source>
</reference>
<name>A0ABD6AVT2_9EURY</name>
<keyword evidence="1" id="KW-0812">Transmembrane</keyword>
<organism evidence="2 3">
    <name type="scientific">Halomarina rubra</name>
    <dbReference type="NCBI Taxonomy" id="2071873"/>
    <lineage>
        <taxon>Archaea</taxon>
        <taxon>Methanobacteriati</taxon>
        <taxon>Methanobacteriota</taxon>
        <taxon>Stenosarchaea group</taxon>
        <taxon>Halobacteria</taxon>
        <taxon>Halobacteriales</taxon>
        <taxon>Natronomonadaceae</taxon>
        <taxon>Halomarina</taxon>
    </lineage>
</organism>
<feature type="transmembrane region" description="Helical" evidence="1">
    <location>
        <begin position="134"/>
        <end position="151"/>
    </location>
</feature>
<keyword evidence="3" id="KW-1185">Reference proteome</keyword>
<feature type="transmembrane region" description="Helical" evidence="1">
    <location>
        <begin position="69"/>
        <end position="91"/>
    </location>
</feature>
<feature type="transmembrane region" description="Helical" evidence="1">
    <location>
        <begin position="43"/>
        <end position="62"/>
    </location>
</feature>
<dbReference type="RefSeq" id="WP_250873954.1">
    <property type="nucleotide sequence ID" value="NZ_JALXFV010000005.1"/>
</dbReference>
<evidence type="ECO:0000256" key="1">
    <source>
        <dbReference type="SAM" id="Phobius"/>
    </source>
</evidence>
<accession>A0ABD6AVT2</accession>
<keyword evidence="1" id="KW-1133">Transmembrane helix</keyword>
<dbReference type="EMBL" id="JBHUDC010000005">
    <property type="protein sequence ID" value="MFD1513998.1"/>
    <property type="molecule type" value="Genomic_DNA"/>
</dbReference>
<keyword evidence="1" id="KW-0472">Membrane</keyword>
<dbReference type="Proteomes" id="UP001597187">
    <property type="component" value="Unassembled WGS sequence"/>
</dbReference>